<proteinExistence type="predicted"/>
<dbReference type="RefSeq" id="WP_090537110.1">
    <property type="nucleotide sequence ID" value="NZ_FOYD01000002.1"/>
</dbReference>
<name>A0A1I6AI55_9GAMM</name>
<protein>
    <recommendedName>
        <fullName evidence="3">Topoisomerase II</fullName>
    </recommendedName>
</protein>
<dbReference type="AlphaFoldDB" id="A0A1I6AI55"/>
<gene>
    <name evidence="1" type="ORF">SAMN05216578_102116</name>
</gene>
<dbReference type="Proteomes" id="UP000242815">
    <property type="component" value="Unassembled WGS sequence"/>
</dbReference>
<reference evidence="1 2" key="1">
    <citation type="submission" date="2016-10" db="EMBL/GenBank/DDBJ databases">
        <authorList>
            <person name="de Groot N.N."/>
        </authorList>
    </citation>
    <scope>NUCLEOTIDE SEQUENCE [LARGE SCALE GENOMIC DNA]</scope>
    <source>
        <strain evidence="1 2">JCM 18415</strain>
    </source>
</reference>
<evidence type="ECO:0000313" key="2">
    <source>
        <dbReference type="Proteomes" id="UP000242815"/>
    </source>
</evidence>
<sequence length="73" mass="8280">MQQLIVDLALPADRFLAWYKGQADRVLMHSRDGRSISLPAHHLRPFLTHEGVHGSFVLKFTDEGKLVSLERLG</sequence>
<organism evidence="1 2">
    <name type="scientific">Halopseudomonas formosensis</name>
    <dbReference type="NCBI Taxonomy" id="1002526"/>
    <lineage>
        <taxon>Bacteria</taxon>
        <taxon>Pseudomonadati</taxon>
        <taxon>Pseudomonadota</taxon>
        <taxon>Gammaproteobacteria</taxon>
        <taxon>Pseudomonadales</taxon>
        <taxon>Pseudomonadaceae</taxon>
        <taxon>Halopseudomonas</taxon>
    </lineage>
</organism>
<dbReference type="InterPro" id="IPR021363">
    <property type="entry name" value="DUF2835"/>
</dbReference>
<accession>A0A1I6AI55</accession>
<dbReference type="EMBL" id="FOYD01000002">
    <property type="protein sequence ID" value="SFQ68376.1"/>
    <property type="molecule type" value="Genomic_DNA"/>
</dbReference>
<dbReference type="OrthoDB" id="5600793at2"/>
<evidence type="ECO:0000313" key="1">
    <source>
        <dbReference type="EMBL" id="SFQ68376.1"/>
    </source>
</evidence>
<evidence type="ECO:0008006" key="3">
    <source>
        <dbReference type="Google" id="ProtNLM"/>
    </source>
</evidence>
<dbReference type="Pfam" id="PF11197">
    <property type="entry name" value="DUF2835"/>
    <property type="match status" value="1"/>
</dbReference>
<dbReference type="STRING" id="1002526.SAMN05216578_102116"/>